<evidence type="ECO:0000256" key="1">
    <source>
        <dbReference type="ARBA" id="ARBA00004141"/>
    </source>
</evidence>
<feature type="compositionally biased region" description="Polar residues" evidence="7">
    <location>
        <begin position="137"/>
        <end position="151"/>
    </location>
</feature>
<dbReference type="GO" id="GO:0008374">
    <property type="term" value="F:O-acyltransferase activity"/>
    <property type="evidence" value="ECO:0007669"/>
    <property type="project" value="InterPro"/>
</dbReference>
<dbReference type="Pfam" id="PF13813">
    <property type="entry name" value="MBOAT_2"/>
    <property type="match status" value="1"/>
</dbReference>
<dbReference type="OrthoDB" id="2796277at2759"/>
<comment type="subcellular location">
    <subcellularLocation>
        <location evidence="1">Membrane</location>
        <topology evidence="1">Multi-pass membrane protein</topology>
    </subcellularLocation>
</comment>
<dbReference type="GO" id="GO:0016020">
    <property type="term" value="C:membrane"/>
    <property type="evidence" value="ECO:0007669"/>
    <property type="project" value="UniProtKB-SubCell"/>
</dbReference>
<feature type="transmembrane region" description="Helical" evidence="8">
    <location>
        <begin position="59"/>
        <end position="79"/>
    </location>
</feature>
<evidence type="ECO:0000256" key="7">
    <source>
        <dbReference type="SAM" id="MobiDB-lite"/>
    </source>
</evidence>
<keyword evidence="3 10" id="KW-0808">Transferase</keyword>
<dbReference type="InterPro" id="IPR032805">
    <property type="entry name" value="Wax_synthase_dom"/>
</dbReference>
<feature type="region of interest" description="Disordered" evidence="7">
    <location>
        <begin position="219"/>
        <end position="240"/>
    </location>
</feature>
<evidence type="ECO:0000313" key="11">
    <source>
        <dbReference type="Proteomes" id="UP000193144"/>
    </source>
</evidence>
<evidence type="ECO:0000259" key="9">
    <source>
        <dbReference type="Pfam" id="PF13813"/>
    </source>
</evidence>
<dbReference type="AlphaFoldDB" id="A0A1Y2A5A0"/>
<feature type="compositionally biased region" description="Polar residues" evidence="7">
    <location>
        <begin position="219"/>
        <end position="237"/>
    </location>
</feature>
<feature type="transmembrane region" description="Helical" evidence="8">
    <location>
        <begin position="91"/>
        <end position="110"/>
    </location>
</feature>
<evidence type="ECO:0000256" key="8">
    <source>
        <dbReference type="SAM" id="Phobius"/>
    </source>
</evidence>
<dbReference type="EMBL" id="MCFA01000011">
    <property type="protein sequence ID" value="ORY17686.1"/>
    <property type="molecule type" value="Genomic_DNA"/>
</dbReference>
<keyword evidence="11" id="KW-1185">Reference proteome</keyword>
<evidence type="ECO:0000256" key="4">
    <source>
        <dbReference type="ARBA" id="ARBA00022692"/>
    </source>
</evidence>
<reference evidence="10 11" key="1">
    <citation type="submission" date="2016-07" db="EMBL/GenBank/DDBJ databases">
        <title>Pervasive Adenine N6-methylation of Active Genes in Fungi.</title>
        <authorList>
            <consortium name="DOE Joint Genome Institute"/>
            <person name="Mondo S.J."/>
            <person name="Dannebaum R.O."/>
            <person name="Kuo R.C."/>
            <person name="Labutti K."/>
            <person name="Haridas S."/>
            <person name="Kuo A."/>
            <person name="Salamov A."/>
            <person name="Ahrendt S.R."/>
            <person name="Lipzen A."/>
            <person name="Sullivan W."/>
            <person name="Andreopoulos W.B."/>
            <person name="Clum A."/>
            <person name="Lindquist E."/>
            <person name="Daum C."/>
            <person name="Ramamoorthy G.K."/>
            <person name="Gryganskyi A."/>
            <person name="Culley D."/>
            <person name="Magnuson J.K."/>
            <person name="James T.Y."/>
            <person name="O'Malley M.A."/>
            <person name="Stajich J.E."/>
            <person name="Spatafora J.W."/>
            <person name="Visel A."/>
            <person name="Grigoriev I.V."/>
        </authorList>
    </citation>
    <scope>NUCLEOTIDE SEQUENCE [LARGE SCALE GENOMIC DNA]</scope>
    <source>
        <strain evidence="10 11">CBS 115471</strain>
    </source>
</reference>
<keyword evidence="6 8" id="KW-0472">Membrane</keyword>
<organism evidence="10 11">
    <name type="scientific">Clohesyomyces aquaticus</name>
    <dbReference type="NCBI Taxonomy" id="1231657"/>
    <lineage>
        <taxon>Eukaryota</taxon>
        <taxon>Fungi</taxon>
        <taxon>Dikarya</taxon>
        <taxon>Ascomycota</taxon>
        <taxon>Pezizomycotina</taxon>
        <taxon>Dothideomycetes</taxon>
        <taxon>Pleosporomycetidae</taxon>
        <taxon>Pleosporales</taxon>
        <taxon>Lindgomycetaceae</taxon>
        <taxon>Clohesyomyces</taxon>
    </lineage>
</organism>
<keyword evidence="5 8" id="KW-1133">Transmembrane helix</keyword>
<feature type="transmembrane region" description="Helical" evidence="8">
    <location>
        <begin position="34"/>
        <end position="52"/>
    </location>
</feature>
<dbReference type="PANTHER" id="PTHR31595">
    <property type="entry name" value="LONG-CHAIN-ALCOHOL O-FATTY-ACYLTRANSFERASE 3-RELATED"/>
    <property type="match status" value="1"/>
</dbReference>
<dbReference type="Proteomes" id="UP000193144">
    <property type="component" value="Unassembled WGS sequence"/>
</dbReference>
<evidence type="ECO:0000256" key="5">
    <source>
        <dbReference type="ARBA" id="ARBA00022989"/>
    </source>
</evidence>
<accession>A0A1Y2A5A0</accession>
<proteinExistence type="inferred from homology"/>
<feature type="domain" description="Wax synthase" evidence="9">
    <location>
        <begin position="347"/>
        <end position="433"/>
    </location>
</feature>
<protein>
    <submittedName>
        <fullName evidence="10">Membrane bound O-acyl transferase family-domain-containing protein</fullName>
    </submittedName>
</protein>
<dbReference type="InterPro" id="IPR044851">
    <property type="entry name" value="Wax_synthase"/>
</dbReference>
<keyword evidence="4 8" id="KW-0812">Transmembrane</keyword>
<evidence type="ECO:0000313" key="10">
    <source>
        <dbReference type="EMBL" id="ORY17686.1"/>
    </source>
</evidence>
<name>A0A1Y2A5A0_9PLEO</name>
<comment type="caution">
    <text evidence="10">The sequence shown here is derived from an EMBL/GenBank/DDBJ whole genome shotgun (WGS) entry which is preliminary data.</text>
</comment>
<dbReference type="GO" id="GO:0006629">
    <property type="term" value="P:lipid metabolic process"/>
    <property type="evidence" value="ECO:0007669"/>
    <property type="project" value="InterPro"/>
</dbReference>
<feature type="region of interest" description="Disordered" evidence="7">
    <location>
        <begin position="131"/>
        <end position="151"/>
    </location>
</feature>
<evidence type="ECO:0000256" key="2">
    <source>
        <dbReference type="ARBA" id="ARBA00007282"/>
    </source>
</evidence>
<evidence type="ECO:0000256" key="6">
    <source>
        <dbReference type="ARBA" id="ARBA00023136"/>
    </source>
</evidence>
<dbReference type="PANTHER" id="PTHR31595:SF67">
    <property type="entry name" value="WAX SYNTHASE DOMAIN-CONTAINING PROTEIN"/>
    <property type="match status" value="1"/>
</dbReference>
<comment type="similarity">
    <text evidence="2">Belongs to the wax synthase family.</text>
</comment>
<feature type="transmembrane region" description="Helical" evidence="8">
    <location>
        <begin position="398"/>
        <end position="418"/>
    </location>
</feature>
<feature type="transmembrane region" description="Helical" evidence="8">
    <location>
        <begin position="430"/>
        <end position="451"/>
    </location>
</feature>
<evidence type="ECO:0000256" key="3">
    <source>
        <dbReference type="ARBA" id="ARBA00022679"/>
    </source>
</evidence>
<sequence>MTPLDTWPRTHYELLQHYHAQYDEGIRTGQFRPFVYPWGTLGIIPVIIYLLIPHRKGSWLSKCRFVAWLWIVAIATHLIKDTRAKNMAPTFGLGLISAWVVIWTLAILVCNDAQTDFQRIERMEGAFKKNVKEKDQSNGNAETNQEVRNDSSAFNSATVHHEHLGPGSRHGEFAWQPFPLEPFVERLDWVLDIFCNFRGMGWNWRISSIPPAPKWVQTQLARNSPNPPQHSNKTHPGQSHVYPTRRALLLANLKTALQGYLTLDLLKTLTNHDPYFWGLVDRAPPPYFPFSLLHNHPILLKLFHLTVSQYIIKSSLETLFSLAPLFFSGLLGPSLLGARAEPWMYPETWGSYYTVFDRGLAGWWASWWHQTFRFAFEEPSRKIIEVLNMNRRSAGAKALQLVLAFGLSGFLHACGSYTQWGPSRPLRGPMAYFLSQAVGIFLEGYVTGILHRVGIQRRVERNVPKWARRGFTFAYVHFWFYHTSPLLCDDFARGGIWLYEPIPVSLFRGLGLGVEGDGWWCWGGEWGKWHSAEKWWKSGFAL</sequence>
<gene>
    <name evidence="10" type="ORF">BCR34DRAFT_474531</name>
</gene>